<feature type="non-terminal residue" evidence="2">
    <location>
        <position position="369"/>
    </location>
</feature>
<evidence type="ECO:0000256" key="1">
    <source>
        <dbReference type="SAM" id="MobiDB-lite"/>
    </source>
</evidence>
<evidence type="ECO:0000313" key="2">
    <source>
        <dbReference type="EMBL" id="KAF4137314.1"/>
    </source>
</evidence>
<accession>A0A8S9UEB7</accession>
<dbReference type="Proteomes" id="UP000704712">
    <property type="component" value="Unassembled WGS sequence"/>
</dbReference>
<comment type="caution">
    <text evidence="2">The sequence shown here is derived from an EMBL/GenBank/DDBJ whole genome shotgun (WGS) entry which is preliminary data.</text>
</comment>
<protein>
    <submittedName>
        <fullName evidence="2">Uncharacterized protein</fullName>
    </submittedName>
</protein>
<dbReference type="EMBL" id="JAACNO010001835">
    <property type="protein sequence ID" value="KAF4137314.1"/>
    <property type="molecule type" value="Genomic_DNA"/>
</dbReference>
<gene>
    <name evidence="2" type="ORF">GN958_ATG13483</name>
</gene>
<feature type="non-terminal residue" evidence="2">
    <location>
        <position position="1"/>
    </location>
</feature>
<sequence length="369" mass="42304">SPVNKTMAKTRAQSSTAPPDDAVGAGASVFTPLLPARITSTSHAALVKWRKERRGYEDTRNRAKGEMGDLVVSIKNTFDGGLFRQWCHLRLKISIDDVTDALILEEVDKIISSVKTIHEMAEQLRMVLNESDVHKRVIQYFMLCHDIIDDHGWRIFFNGKDGRKQLCRILMKSLEPKSLREKVDRTTRFQTRKAKEDEVVLHDLILEKALDIEKFYQNQRRAKRSRGEREAESPTHSLLARSCQINEIIERIEQGLPLNRRQSTRKSLWLHAPTPSECPAAAEAEKAKVRRKMQAKRGEGSKREVARLKRLRKYLTLAEKTVTLNEVLELPYCVDTGTDRTAISRKHVDELLLHDSSIKLARLSIRVVN</sequence>
<evidence type="ECO:0000313" key="3">
    <source>
        <dbReference type="Proteomes" id="UP000704712"/>
    </source>
</evidence>
<feature type="region of interest" description="Disordered" evidence="1">
    <location>
        <begin position="1"/>
        <end position="23"/>
    </location>
</feature>
<proteinExistence type="predicted"/>
<organism evidence="2 3">
    <name type="scientific">Phytophthora infestans</name>
    <name type="common">Potato late blight agent</name>
    <name type="synonym">Botrytis infestans</name>
    <dbReference type="NCBI Taxonomy" id="4787"/>
    <lineage>
        <taxon>Eukaryota</taxon>
        <taxon>Sar</taxon>
        <taxon>Stramenopiles</taxon>
        <taxon>Oomycota</taxon>
        <taxon>Peronosporomycetes</taxon>
        <taxon>Peronosporales</taxon>
        <taxon>Peronosporaceae</taxon>
        <taxon>Phytophthora</taxon>
    </lineage>
</organism>
<name>A0A8S9UEB7_PHYIN</name>
<reference evidence="2" key="1">
    <citation type="submission" date="2020-03" db="EMBL/GenBank/DDBJ databases">
        <title>Hybrid Assembly of Korean Phytophthora infestans isolates.</title>
        <authorList>
            <person name="Prokchorchik M."/>
            <person name="Lee Y."/>
            <person name="Seo J."/>
            <person name="Cho J.-H."/>
            <person name="Park Y.-E."/>
            <person name="Jang D.-C."/>
            <person name="Im J.-S."/>
            <person name="Choi J.-G."/>
            <person name="Park H.-J."/>
            <person name="Lee G.-B."/>
            <person name="Lee Y.-G."/>
            <person name="Hong S.-Y."/>
            <person name="Cho K."/>
            <person name="Sohn K.H."/>
        </authorList>
    </citation>
    <scope>NUCLEOTIDE SEQUENCE</scope>
    <source>
        <strain evidence="2">KR_2_A2</strain>
    </source>
</reference>
<dbReference type="AlphaFoldDB" id="A0A8S9UEB7"/>